<protein>
    <submittedName>
        <fullName evidence="1">Uncharacterized protein</fullName>
    </submittedName>
</protein>
<dbReference type="AlphaFoldDB" id="A0A0A9BSX5"/>
<dbReference type="EMBL" id="GBRH01231479">
    <property type="protein sequence ID" value="JAD66416.1"/>
    <property type="molecule type" value="Transcribed_RNA"/>
</dbReference>
<name>A0A0A9BSX5_ARUDO</name>
<proteinExistence type="predicted"/>
<accession>A0A0A9BSX5</accession>
<sequence>MLNAGIFLALAAKSIGSHSNKVFPHRLLVA</sequence>
<evidence type="ECO:0000313" key="1">
    <source>
        <dbReference type="EMBL" id="JAD66416.1"/>
    </source>
</evidence>
<organism evidence="1">
    <name type="scientific">Arundo donax</name>
    <name type="common">Giant reed</name>
    <name type="synonym">Donax arundinaceus</name>
    <dbReference type="NCBI Taxonomy" id="35708"/>
    <lineage>
        <taxon>Eukaryota</taxon>
        <taxon>Viridiplantae</taxon>
        <taxon>Streptophyta</taxon>
        <taxon>Embryophyta</taxon>
        <taxon>Tracheophyta</taxon>
        <taxon>Spermatophyta</taxon>
        <taxon>Magnoliopsida</taxon>
        <taxon>Liliopsida</taxon>
        <taxon>Poales</taxon>
        <taxon>Poaceae</taxon>
        <taxon>PACMAD clade</taxon>
        <taxon>Arundinoideae</taxon>
        <taxon>Arundineae</taxon>
        <taxon>Arundo</taxon>
    </lineage>
</organism>
<reference evidence="1" key="2">
    <citation type="journal article" date="2015" name="Data Brief">
        <title>Shoot transcriptome of the giant reed, Arundo donax.</title>
        <authorList>
            <person name="Barrero R.A."/>
            <person name="Guerrero F.D."/>
            <person name="Moolhuijzen P."/>
            <person name="Goolsby J.A."/>
            <person name="Tidwell J."/>
            <person name="Bellgard S.E."/>
            <person name="Bellgard M.I."/>
        </authorList>
    </citation>
    <scope>NUCLEOTIDE SEQUENCE</scope>
    <source>
        <tissue evidence="1">Shoot tissue taken approximately 20 cm above the soil surface</tissue>
    </source>
</reference>
<reference evidence="1" key="1">
    <citation type="submission" date="2014-09" db="EMBL/GenBank/DDBJ databases">
        <authorList>
            <person name="Magalhaes I.L.F."/>
            <person name="Oliveira U."/>
            <person name="Santos F.R."/>
            <person name="Vidigal T.H.D.A."/>
            <person name="Brescovit A.D."/>
            <person name="Santos A.J."/>
        </authorList>
    </citation>
    <scope>NUCLEOTIDE SEQUENCE</scope>
    <source>
        <tissue evidence="1">Shoot tissue taken approximately 20 cm above the soil surface</tissue>
    </source>
</reference>